<evidence type="ECO:0000313" key="1">
    <source>
        <dbReference type="EMBL" id="VEN53099.1"/>
    </source>
</evidence>
<dbReference type="EMBL" id="CAACVG010009386">
    <property type="protein sequence ID" value="VEN53099.1"/>
    <property type="molecule type" value="Genomic_DNA"/>
</dbReference>
<proteinExistence type="predicted"/>
<dbReference type="AlphaFoldDB" id="A0A653CZ02"/>
<dbReference type="Proteomes" id="UP000410492">
    <property type="component" value="Unassembled WGS sequence"/>
</dbReference>
<sequence length="54" mass="5928">MSVNYRILSRPLLPTPIGELYFGSGVTSNSTLHLAINFPRPLQCSCTSTYEHGS</sequence>
<accession>A0A653CZ02</accession>
<name>A0A653CZ02_CALMS</name>
<gene>
    <name evidence="1" type="ORF">CALMAC_LOCUS13016</name>
</gene>
<keyword evidence="2" id="KW-1185">Reference proteome</keyword>
<organism evidence="1 2">
    <name type="scientific">Callosobruchus maculatus</name>
    <name type="common">Southern cowpea weevil</name>
    <name type="synonym">Pulse bruchid</name>
    <dbReference type="NCBI Taxonomy" id="64391"/>
    <lineage>
        <taxon>Eukaryota</taxon>
        <taxon>Metazoa</taxon>
        <taxon>Ecdysozoa</taxon>
        <taxon>Arthropoda</taxon>
        <taxon>Hexapoda</taxon>
        <taxon>Insecta</taxon>
        <taxon>Pterygota</taxon>
        <taxon>Neoptera</taxon>
        <taxon>Endopterygota</taxon>
        <taxon>Coleoptera</taxon>
        <taxon>Polyphaga</taxon>
        <taxon>Cucujiformia</taxon>
        <taxon>Chrysomeloidea</taxon>
        <taxon>Chrysomelidae</taxon>
        <taxon>Bruchinae</taxon>
        <taxon>Bruchini</taxon>
        <taxon>Callosobruchus</taxon>
    </lineage>
</organism>
<evidence type="ECO:0000313" key="2">
    <source>
        <dbReference type="Proteomes" id="UP000410492"/>
    </source>
</evidence>
<reference evidence="1 2" key="1">
    <citation type="submission" date="2019-01" db="EMBL/GenBank/DDBJ databases">
        <authorList>
            <person name="Sayadi A."/>
        </authorList>
    </citation>
    <scope>NUCLEOTIDE SEQUENCE [LARGE SCALE GENOMIC DNA]</scope>
</reference>
<protein>
    <submittedName>
        <fullName evidence="1">Uncharacterized protein</fullName>
    </submittedName>
</protein>